<dbReference type="Gene3D" id="1.25.40.10">
    <property type="entry name" value="Tetratricopeptide repeat domain"/>
    <property type="match status" value="1"/>
</dbReference>
<dbReference type="InterPro" id="IPR029063">
    <property type="entry name" value="SAM-dependent_MTases_sf"/>
</dbReference>
<proteinExistence type="inferred from homology"/>
<comment type="pathway">
    <text evidence="1">Protein modification; protein glycosylation.</text>
</comment>
<gene>
    <name evidence="10" type="ORF">C7H85_06435</name>
</gene>
<dbReference type="SMART" id="SM00028">
    <property type="entry name" value="TPR"/>
    <property type="match status" value="4"/>
</dbReference>
<evidence type="ECO:0000256" key="8">
    <source>
        <dbReference type="PROSITE-ProRule" id="PRU00339"/>
    </source>
</evidence>
<organism evidence="10 11">
    <name type="scientific">Zobellella endophytica</name>
    <dbReference type="NCBI Taxonomy" id="2116700"/>
    <lineage>
        <taxon>Bacteria</taxon>
        <taxon>Pseudomonadati</taxon>
        <taxon>Pseudomonadota</taxon>
        <taxon>Gammaproteobacteria</taxon>
        <taxon>Aeromonadales</taxon>
        <taxon>Aeromonadaceae</taxon>
        <taxon>Zobellella</taxon>
    </lineage>
</organism>
<keyword evidence="7 8" id="KW-0802">TPR repeat</keyword>
<comment type="similarity">
    <text evidence="2">Belongs to the glycosyltransferase 41 family. O-GlcNAc transferase subfamily.</text>
</comment>
<dbReference type="InterPro" id="IPR011990">
    <property type="entry name" value="TPR-like_helical_dom_sf"/>
</dbReference>
<dbReference type="GO" id="GO:0097363">
    <property type="term" value="F:protein O-acetylglucosaminyltransferase activity"/>
    <property type="evidence" value="ECO:0007669"/>
    <property type="project" value="UniProtKB-EC"/>
</dbReference>
<evidence type="ECO:0000256" key="3">
    <source>
        <dbReference type="ARBA" id="ARBA00011970"/>
    </source>
</evidence>
<evidence type="ECO:0000313" key="11">
    <source>
        <dbReference type="Proteomes" id="UP000240243"/>
    </source>
</evidence>
<keyword evidence="4" id="KW-0328">Glycosyltransferase</keyword>
<reference evidence="10 11" key="1">
    <citation type="submission" date="2018-03" db="EMBL/GenBank/DDBJ databases">
        <title>The draft genome of Zobellella sp. 59N8.</title>
        <authorList>
            <person name="Liu L."/>
            <person name="Li L."/>
            <person name="Zhang X."/>
            <person name="Liang L."/>
            <person name="Wang T."/>
        </authorList>
    </citation>
    <scope>NUCLEOTIDE SEQUENCE [LARGE SCALE GENOMIC DNA]</scope>
    <source>
        <strain evidence="10 11">59N8</strain>
    </source>
</reference>
<evidence type="ECO:0000313" key="10">
    <source>
        <dbReference type="EMBL" id="PSJ46277.1"/>
    </source>
</evidence>
<dbReference type="Gene3D" id="3.40.50.150">
    <property type="entry name" value="Vaccinia Virus protein VP39"/>
    <property type="match status" value="1"/>
</dbReference>
<keyword evidence="6" id="KW-0677">Repeat</keyword>
<evidence type="ECO:0000256" key="1">
    <source>
        <dbReference type="ARBA" id="ARBA00004922"/>
    </source>
</evidence>
<dbReference type="InterPro" id="IPR029489">
    <property type="entry name" value="OGT/SEC/SPY_C"/>
</dbReference>
<evidence type="ECO:0000256" key="6">
    <source>
        <dbReference type="ARBA" id="ARBA00022737"/>
    </source>
</evidence>
<name>A0A2P7R7T9_9GAMM</name>
<evidence type="ECO:0000256" key="5">
    <source>
        <dbReference type="ARBA" id="ARBA00022679"/>
    </source>
</evidence>
<dbReference type="Gene3D" id="1.25.40.1040">
    <property type="match status" value="1"/>
</dbReference>
<dbReference type="AlphaFoldDB" id="A0A2P7R7T9"/>
<dbReference type="Pfam" id="PF13844">
    <property type="entry name" value="Glyco_transf_41"/>
    <property type="match status" value="2"/>
</dbReference>
<dbReference type="SUPFAM" id="SSF53756">
    <property type="entry name" value="UDP-Glycosyltransferase/glycogen phosphorylase"/>
    <property type="match status" value="1"/>
</dbReference>
<dbReference type="PANTHER" id="PTHR44835">
    <property type="entry name" value="UDP-N-ACETYLGLUCOSAMINE--PEPTIDE N-ACETYLGLUCOSAMINYLTRANSFERASE SPINDLY-RELATED"/>
    <property type="match status" value="1"/>
</dbReference>
<dbReference type="Pfam" id="PF13432">
    <property type="entry name" value="TPR_16"/>
    <property type="match status" value="1"/>
</dbReference>
<dbReference type="Gene3D" id="3.40.50.2000">
    <property type="entry name" value="Glycogen Phosphorylase B"/>
    <property type="match status" value="1"/>
</dbReference>
<keyword evidence="11" id="KW-1185">Reference proteome</keyword>
<dbReference type="EMBL" id="PXYG01000002">
    <property type="protein sequence ID" value="PSJ46277.1"/>
    <property type="molecule type" value="Genomic_DNA"/>
</dbReference>
<sequence length="1093" mass="123332">MTQSKHDTEQTTQDAERTRLILETALQLLRSSQPKQALDLLQQALTETPGHISALLLKGKIHRETGETAHAIRDFQHILTLAPDHHEANLELAKLYHSANDNRVALHHIEAAEKAQPEHQQTLEHKSMILGGLHRYNEAAAILENIIENGTPHHFNWNNLANIYKGLGLFEEAERHYLTAIELSGDNDIAYNNYLSFCHYIPHYPKEKILKLYKDWEARYAKNTAQIGHSVTALNADKTLRIGMISDGFRTHPVGQMITSALEEIPPHEIEIYAYSTNLSEDAVTQRIKNLSTKWMTVVHLDEQELARQLVEDKIDILFDLCGHNSGSYMRTMAMKPAPILVKWVGGLINTTGLSTMDYLLSDKIETPEGEDEFYTEKLIRMPDDYICYNSPIYTPDIQAPPARYNGYITLGCFNNPTKLNPVLLKQWARIMHSLPDSRLFLKGFQFSSETLTNNTKALLLEQGIGEERVIIEGPSYHEDLLKAYNKIDIALDPWPYSGGLTTCEAMYMGVPVVTLPGPTFAGRHSATHLTNAGMPQLVAEDWDQYHDIVLALASDLDNLANIRTHLRSALLESPVCDAQRFARNFSNAMRAIWQRHCEGKEPAALSLDKEGNACFSDEAEPVQLQLPPEPIEIEDDDFHFRFSGKIVTLDNGAGLCSSPAFAGLHKLGALSTICLDPAGRLTNAQQLQHTGDFHYVPMTVLGDGALKTLFITADINQTGTLHPHPSRAEQVLTTVPAQSIKLDEISTPEPLDWLVFDDNNSLMEAMEHGQSTLQNALFVQVKLSFNNQSLLLLGQAEQCLANLGYEFYGFTNQTSISCAELPLNTTKTIASKIRNIDAIFLKNSEELGKLDENRKMKLAFLSHSVFNFCDLCYLTLDSISKDLADNYLVDNKIKEKKQQNAIDLPTAPAMTPKERELFQKYISRCKRYFEFGSGGSSVVAKEHGLTVYGVESDKNWVDKLKEHLGDDFKVEHVDIGPTGEWGYPTSKDEEKFPHYSRSIFNHKDHFDLILVDGRFRVACTISSIMHTLKASPSPYATKIFIHDFWNRSQYHKTLEFLDEIERVESAGVFKIKKNIKEECLHLVWKEYSTNPQ</sequence>
<keyword evidence="5" id="KW-0808">Transferase</keyword>
<evidence type="ECO:0000256" key="4">
    <source>
        <dbReference type="ARBA" id="ARBA00022676"/>
    </source>
</evidence>
<feature type="repeat" description="TPR" evidence="8">
    <location>
        <begin position="52"/>
        <end position="85"/>
    </location>
</feature>
<dbReference type="OrthoDB" id="255821at2"/>
<dbReference type="InterPro" id="IPR051939">
    <property type="entry name" value="Glycosyltr_41/O-GlcNAc_trsf"/>
</dbReference>
<protein>
    <recommendedName>
        <fullName evidence="3">protein O-GlcNAc transferase</fullName>
        <ecNumber evidence="3">2.4.1.255</ecNumber>
    </recommendedName>
</protein>
<feature type="domain" description="O-GlcNAc transferase C-terminal" evidence="9">
    <location>
        <begin position="411"/>
        <end position="585"/>
    </location>
</feature>
<evidence type="ECO:0000256" key="7">
    <source>
        <dbReference type="ARBA" id="ARBA00022803"/>
    </source>
</evidence>
<dbReference type="SUPFAM" id="SSF48452">
    <property type="entry name" value="TPR-like"/>
    <property type="match status" value="1"/>
</dbReference>
<dbReference type="Proteomes" id="UP000240243">
    <property type="component" value="Unassembled WGS sequence"/>
</dbReference>
<feature type="domain" description="O-GlcNAc transferase C-terminal" evidence="9">
    <location>
        <begin position="231"/>
        <end position="387"/>
    </location>
</feature>
<dbReference type="Pfam" id="PF13181">
    <property type="entry name" value="TPR_8"/>
    <property type="match status" value="1"/>
</dbReference>
<dbReference type="PANTHER" id="PTHR44835:SF1">
    <property type="entry name" value="PROTEIN O-GLCNAC TRANSFERASE"/>
    <property type="match status" value="1"/>
</dbReference>
<evidence type="ECO:0000256" key="2">
    <source>
        <dbReference type="ARBA" id="ARBA00005386"/>
    </source>
</evidence>
<evidence type="ECO:0000259" key="9">
    <source>
        <dbReference type="Pfam" id="PF13844"/>
    </source>
</evidence>
<dbReference type="PROSITE" id="PS50005">
    <property type="entry name" value="TPR"/>
    <property type="match status" value="1"/>
</dbReference>
<comment type="caution">
    <text evidence="10">The sequence shown here is derived from an EMBL/GenBank/DDBJ whole genome shotgun (WGS) entry which is preliminary data.</text>
</comment>
<dbReference type="EC" id="2.4.1.255" evidence="3"/>
<dbReference type="RefSeq" id="WP_106728894.1">
    <property type="nucleotide sequence ID" value="NZ_PXYG01000002.1"/>
</dbReference>
<dbReference type="Gene3D" id="3.40.50.11380">
    <property type="match status" value="1"/>
</dbReference>
<accession>A0A2P7R7T9</accession>
<dbReference type="InterPro" id="IPR019734">
    <property type="entry name" value="TPR_rpt"/>
</dbReference>